<evidence type="ECO:0000256" key="3">
    <source>
        <dbReference type="PIRSR" id="PIRSR617939-2"/>
    </source>
</evidence>
<gene>
    <name evidence="5" type="ORF">SAMN02745129_1724</name>
</gene>
<accession>A0A1M5RT09</accession>
<sequence>MTLAPLYFAFGSNLSAPRLRARLPAAKPLGRAALPGYRLTFAKPGRDGSGKGDLRADPRGQVWGRLYRLNPRDLSLLDAVEGPGYQRVALWVHCHGRRQRAWLYRAKAPISQLLPFDWYLHHLRWGAMEARLPARYQRHLAQQPCCIDPDPQRAAREWRLYPASSGPSAGPGFDSAIDPLR</sequence>
<dbReference type="PANTHER" id="PTHR12935">
    <property type="entry name" value="GAMMA-GLUTAMYLCYCLOTRANSFERASE"/>
    <property type="match status" value="1"/>
</dbReference>
<dbReference type="RefSeq" id="WP_067659048.1">
    <property type="nucleotide sequence ID" value="NZ_FQXG01000002.1"/>
</dbReference>
<evidence type="ECO:0000256" key="4">
    <source>
        <dbReference type="SAM" id="MobiDB-lite"/>
    </source>
</evidence>
<evidence type="ECO:0000256" key="2">
    <source>
        <dbReference type="PIRSR" id="PIRSR617939-1"/>
    </source>
</evidence>
<feature type="active site" description="Proton acceptor" evidence="2">
    <location>
        <position position="81"/>
    </location>
</feature>
<keyword evidence="6" id="KW-1185">Reference proteome</keyword>
<evidence type="ECO:0000256" key="1">
    <source>
        <dbReference type="ARBA" id="ARBA00023239"/>
    </source>
</evidence>
<dbReference type="Pfam" id="PF13772">
    <property type="entry name" value="AIG2_2"/>
    <property type="match status" value="1"/>
</dbReference>
<dbReference type="AlphaFoldDB" id="A0A1M5RT09"/>
<organism evidence="5 6">
    <name type="scientific">Ferrimonas marina</name>
    <dbReference type="NCBI Taxonomy" id="299255"/>
    <lineage>
        <taxon>Bacteria</taxon>
        <taxon>Pseudomonadati</taxon>
        <taxon>Pseudomonadota</taxon>
        <taxon>Gammaproteobacteria</taxon>
        <taxon>Alteromonadales</taxon>
        <taxon>Ferrimonadaceae</taxon>
        <taxon>Ferrimonas</taxon>
    </lineage>
</organism>
<dbReference type="PANTHER" id="PTHR12935:SF0">
    <property type="entry name" value="GAMMA-GLUTAMYLCYCLOTRANSFERASE"/>
    <property type="match status" value="1"/>
</dbReference>
<dbReference type="InterPro" id="IPR036568">
    <property type="entry name" value="GGCT-like_sf"/>
</dbReference>
<name>A0A1M5RT09_9GAMM</name>
<dbReference type="OrthoDB" id="5401862at2"/>
<keyword evidence="1" id="KW-0456">Lyase</keyword>
<dbReference type="Proteomes" id="UP000184268">
    <property type="component" value="Unassembled WGS sequence"/>
</dbReference>
<dbReference type="Gene3D" id="3.10.490.10">
    <property type="entry name" value="Gamma-glutamyl cyclotransferase-like"/>
    <property type="match status" value="1"/>
</dbReference>
<dbReference type="InterPro" id="IPR013024">
    <property type="entry name" value="GGCT-like"/>
</dbReference>
<dbReference type="SUPFAM" id="SSF110857">
    <property type="entry name" value="Gamma-glutamyl cyclotransferase-like"/>
    <property type="match status" value="1"/>
</dbReference>
<protein>
    <submittedName>
        <fullName evidence="5">AIG2-like family protein</fullName>
    </submittedName>
</protein>
<evidence type="ECO:0000313" key="6">
    <source>
        <dbReference type="Proteomes" id="UP000184268"/>
    </source>
</evidence>
<feature type="binding site" evidence="3">
    <location>
        <position position="119"/>
    </location>
    <ligand>
        <name>substrate</name>
    </ligand>
</feature>
<dbReference type="GO" id="GO:0003839">
    <property type="term" value="F:gamma-glutamylcyclotransferase activity"/>
    <property type="evidence" value="ECO:0007669"/>
    <property type="project" value="InterPro"/>
</dbReference>
<evidence type="ECO:0000313" key="5">
    <source>
        <dbReference type="EMBL" id="SHH28943.1"/>
    </source>
</evidence>
<dbReference type="EMBL" id="FQXG01000002">
    <property type="protein sequence ID" value="SHH28943.1"/>
    <property type="molecule type" value="Genomic_DNA"/>
</dbReference>
<reference evidence="5 6" key="1">
    <citation type="submission" date="2016-11" db="EMBL/GenBank/DDBJ databases">
        <authorList>
            <person name="Jaros S."/>
            <person name="Januszkiewicz K."/>
            <person name="Wedrychowicz H."/>
        </authorList>
    </citation>
    <scope>NUCLEOTIDE SEQUENCE [LARGE SCALE GENOMIC DNA]</scope>
    <source>
        <strain evidence="5 6">DSM 16917</strain>
    </source>
</reference>
<dbReference type="InterPro" id="IPR017939">
    <property type="entry name" value="G-Glutamylcylcotransferase"/>
</dbReference>
<feature type="binding site" evidence="3">
    <location>
        <begin position="7"/>
        <end position="12"/>
    </location>
    <ligand>
        <name>substrate</name>
    </ligand>
</feature>
<feature type="region of interest" description="Disordered" evidence="4">
    <location>
        <begin position="161"/>
        <end position="181"/>
    </location>
</feature>
<dbReference type="CDD" id="cd06661">
    <property type="entry name" value="GGCT_like"/>
    <property type="match status" value="1"/>
</dbReference>
<dbReference type="STRING" id="299255.SAMN02745129_1724"/>
<proteinExistence type="predicted"/>